<reference evidence="2 3" key="1">
    <citation type="submission" date="2019-09" db="EMBL/GenBank/DDBJ databases">
        <title>Genome sequence and assembly of Taibaiella sp.</title>
        <authorList>
            <person name="Chhetri G."/>
        </authorList>
    </citation>
    <scope>NUCLEOTIDE SEQUENCE [LARGE SCALE GENOMIC DNA]</scope>
    <source>
        <strain evidence="2 3">KVB11</strain>
    </source>
</reference>
<keyword evidence="3" id="KW-1185">Reference proteome</keyword>
<accession>A0A5M6CLD3</accession>
<keyword evidence="1" id="KW-0732">Signal</keyword>
<name>A0A5M6CLD3_9BACT</name>
<dbReference type="Proteomes" id="UP000323632">
    <property type="component" value="Unassembled WGS sequence"/>
</dbReference>
<dbReference type="AlphaFoldDB" id="A0A5M6CLD3"/>
<evidence type="ECO:0000256" key="1">
    <source>
        <dbReference type="SAM" id="SignalP"/>
    </source>
</evidence>
<dbReference type="NCBIfam" id="TIGR04131">
    <property type="entry name" value="Bac_Flav_CTERM"/>
    <property type="match status" value="1"/>
</dbReference>
<dbReference type="Pfam" id="PF13585">
    <property type="entry name" value="CHU_C"/>
    <property type="match status" value="1"/>
</dbReference>
<evidence type="ECO:0000313" key="3">
    <source>
        <dbReference type="Proteomes" id="UP000323632"/>
    </source>
</evidence>
<proteinExistence type="predicted"/>
<sequence length="753" mass="83139">MKKFYIVVLLAIWCSLITGNANAQTAEFLPDNQPEQDACGAIWLCIDTFSTTNSYHGVGQVTEPYEEYAHWLKVKIGAPGKLVFKIRPKLVNNTYADNYNFFVFQQDGDNCSDVQSMQAVRGNSAPPVITFFGETGLNNTSTSEFSGTNTFSKYLDVTSGQTIYILINNYGPTKPIPCLWDCYLPTRGYKIDFTGSTCTFIKGGPASIDSVGLNCTNNKFVNLHFSKPILCSSIQDLASDFELPNANLYLAIGVGCTTTNLVTNTVRVEFAPYITQPGNYELKIKEGTDGNTLVDLCGDQIPVGEKIPFVVGDFDSSVLLTLCPSQMPYNWNNQLINNPGNNVSEFTSTSLIGCDSVSRLSIHLQDTLKGSVTRFICSAELPYSWNGNVINAPGQNVSTFYSLSANGCDSVATLNLNVISPQHQALSLSGCGSLIFEGNTFVQSANIMDTVKSNFGCDSLYRNINITIFPAINPVTINIDTVGCGYITFKDRIYRESGFYTDTLRSVNNCDSVFLNYHIIVYPNSQPRKAEEIVSDCDVVNYEGKTYLQDTTITTLLKTQLGCDSVLRTTHIVVRNLDLSIAADPPQPVKGDYLVLSAVGNVPFEILKWLPADNFENQGANQQSFIIQQEDSFWVIGRSETGCIDTAVIFLKPDSLIPVALMPNAFTPNGDGLNDEFQPFFVNKSGYLVKRFQIFDRWGKLVYQASATKKAAWNGNYGNGEKPANAGTYYYYIDIEFIDHSKKSFKGEITLIR</sequence>
<dbReference type="EMBL" id="VWSH01000002">
    <property type="protein sequence ID" value="KAA5534802.1"/>
    <property type="molecule type" value="Genomic_DNA"/>
</dbReference>
<organism evidence="2 3">
    <name type="scientific">Taibaiella lutea</name>
    <dbReference type="NCBI Taxonomy" id="2608001"/>
    <lineage>
        <taxon>Bacteria</taxon>
        <taxon>Pseudomonadati</taxon>
        <taxon>Bacteroidota</taxon>
        <taxon>Chitinophagia</taxon>
        <taxon>Chitinophagales</taxon>
        <taxon>Chitinophagaceae</taxon>
        <taxon>Taibaiella</taxon>
    </lineage>
</organism>
<comment type="caution">
    <text evidence="2">The sequence shown here is derived from an EMBL/GenBank/DDBJ whole genome shotgun (WGS) entry which is preliminary data.</text>
</comment>
<dbReference type="InterPro" id="IPR026341">
    <property type="entry name" value="T9SS_type_B"/>
</dbReference>
<dbReference type="RefSeq" id="WP_150032481.1">
    <property type="nucleotide sequence ID" value="NZ_VWSH01000002.1"/>
</dbReference>
<evidence type="ECO:0000313" key="2">
    <source>
        <dbReference type="EMBL" id="KAA5534802.1"/>
    </source>
</evidence>
<protein>
    <submittedName>
        <fullName evidence="2">T9SS type B sorting domain-containing protein</fullName>
    </submittedName>
</protein>
<feature type="signal peptide" evidence="1">
    <location>
        <begin position="1"/>
        <end position="23"/>
    </location>
</feature>
<feature type="chain" id="PRO_5024387434" evidence="1">
    <location>
        <begin position="24"/>
        <end position="753"/>
    </location>
</feature>
<gene>
    <name evidence="2" type="ORF">F0919_09345</name>
</gene>